<sequence>MRSITFSLNIAGRLRYQLLRLQAHQCSYFVENKFDFFSVTTPTPRILHCQLNRPAKLNAMTLESWSELHSIFENLHEDTIYRCAIISGSGRSFSAGIDLLSFKSVLDQATGDDPSRIAIKTRKFLRNIQKTFLSIQKCHKPVISAIHGACVGGAVDLVAATDIRFCSSDAWFQVKETELGFTADIGTLQLLPAAIGSDSLARELILTGRRFYAEEAFRVGFVR</sequence>
<evidence type="ECO:0000256" key="1">
    <source>
        <dbReference type="ARBA" id="ARBA00005254"/>
    </source>
</evidence>
<dbReference type="AlphaFoldDB" id="A0A0X3Q7M1"/>
<dbReference type="EMBL" id="GEEE01007141">
    <property type="protein sequence ID" value="JAP56084.1"/>
    <property type="molecule type" value="Transcribed_RNA"/>
</dbReference>
<name>A0A0X3Q7M1_SCHSO</name>
<dbReference type="InterPro" id="IPR029045">
    <property type="entry name" value="ClpP/crotonase-like_dom_sf"/>
</dbReference>
<protein>
    <submittedName>
        <fullName evidence="2">Delta(3,5)-Delta(2,4)-dienoyl-CoA isomerase</fullName>
    </submittedName>
</protein>
<reference evidence="2" key="1">
    <citation type="submission" date="2016-01" db="EMBL/GenBank/DDBJ databases">
        <title>Reference transcriptome for the parasite Schistocephalus solidus: insights into the molecular evolution of parasitism.</title>
        <authorList>
            <person name="Hebert F.O."/>
            <person name="Grambauer S."/>
            <person name="Barber I."/>
            <person name="Landry C.R."/>
            <person name="Aubin-Horth N."/>
        </authorList>
    </citation>
    <scope>NUCLEOTIDE SEQUENCE</scope>
</reference>
<organism evidence="2">
    <name type="scientific">Schistocephalus solidus</name>
    <name type="common">Tapeworm</name>
    <dbReference type="NCBI Taxonomy" id="70667"/>
    <lineage>
        <taxon>Eukaryota</taxon>
        <taxon>Metazoa</taxon>
        <taxon>Spiralia</taxon>
        <taxon>Lophotrochozoa</taxon>
        <taxon>Platyhelminthes</taxon>
        <taxon>Cestoda</taxon>
        <taxon>Eucestoda</taxon>
        <taxon>Diphyllobothriidea</taxon>
        <taxon>Diphyllobothriidae</taxon>
        <taxon>Schistocephalus</taxon>
    </lineage>
</organism>
<dbReference type="GO" id="GO:0051750">
    <property type="term" value="F:delta(3,5)-delta(2,4)-dienoyl-CoA isomerase activity"/>
    <property type="evidence" value="ECO:0007669"/>
    <property type="project" value="TreeGrafter"/>
</dbReference>
<keyword evidence="2" id="KW-0413">Isomerase</keyword>
<proteinExistence type="inferred from homology"/>
<dbReference type="PANTHER" id="PTHR43149">
    <property type="entry name" value="ENOYL-COA HYDRATASE"/>
    <property type="match status" value="1"/>
</dbReference>
<dbReference type="Gene3D" id="3.90.226.10">
    <property type="entry name" value="2-enoyl-CoA Hydratase, Chain A, domain 1"/>
    <property type="match status" value="1"/>
</dbReference>
<dbReference type="CDD" id="cd06558">
    <property type="entry name" value="crotonase-like"/>
    <property type="match status" value="1"/>
</dbReference>
<dbReference type="EMBL" id="GEEE01006503">
    <property type="protein sequence ID" value="JAP56722.1"/>
    <property type="molecule type" value="Transcribed_RNA"/>
</dbReference>
<dbReference type="InterPro" id="IPR001753">
    <property type="entry name" value="Enoyl-CoA_hydra/iso"/>
</dbReference>
<evidence type="ECO:0000313" key="2">
    <source>
        <dbReference type="EMBL" id="JAP56722.1"/>
    </source>
</evidence>
<dbReference type="SUPFAM" id="SSF52096">
    <property type="entry name" value="ClpP/crotonase"/>
    <property type="match status" value="1"/>
</dbReference>
<dbReference type="PANTHER" id="PTHR43149:SF1">
    <property type="entry name" value="DELTA(3,5)-DELTA(2,4)-DIENOYL-COA ISOMERASE, MITOCHONDRIAL"/>
    <property type="match status" value="1"/>
</dbReference>
<gene>
    <name evidence="2" type="primary">ECH1</name>
    <name evidence="2" type="ORF">TR105186</name>
</gene>
<dbReference type="Pfam" id="PF00378">
    <property type="entry name" value="ECH_1"/>
    <property type="match status" value="1"/>
</dbReference>
<dbReference type="InterPro" id="IPR045002">
    <property type="entry name" value="Ech1-like"/>
</dbReference>
<accession>A0A0X3Q7M1</accession>
<comment type="similarity">
    <text evidence="1">Belongs to the enoyl-CoA hydratase/isomerase family.</text>
</comment>